<gene>
    <name evidence="5" type="ORF">HRUBRA_00406</name>
</gene>
<keyword evidence="2" id="KW-0645">Protease</keyword>
<keyword evidence="1 5" id="KW-0378">Hydrolase</keyword>
<accession>A0A095VV56</accession>
<dbReference type="Pfam" id="PF00326">
    <property type="entry name" value="Peptidase_S9"/>
    <property type="match status" value="1"/>
</dbReference>
<sequence>MLDCLHARLTPLAIPFVLSLAALAVVLPDNASAQDTGKPPFGPMDVFALEWAAAPQVSPDGGQVVYQRMGFDVMTDKRHGNLWLAQTDGSGQQKLTGFDGSESGARWSPDGSRIAYLRSAGETDGTEIYVHWLATGRNARITQLPASPEQLRWSPDGHHLAFAMQVPAPPPVVSEQKLDKPEGARWAEPARITDRLYHERDGQGYLEPGFSQVFVVPADGGTARQVTEGDFHHRAPAWSADGSILFVTGNRSENWEYDYRNSELYAVDLATGETSAITGTPGPDMNPTPSPDGEHLAWLGFEDKEEAYQVTRLRVAKPDGSDTVELLPALDRSVSAIAWAADSSGLYLQYDDRGRTKIGFTTLAGDFTPVADNLGGATIGRPYGGGSFSVSRTGVVAYNLTRPEHPGELAVVRGDDLTLLTDLNGDLLPHRALGAVEEFWWKSSHDEREIQGWIVKPPHFDPDEQYPLLVENHGGPISNYGERFSPEIQLYAAAGYVVFYPNPRGSTGYGEEFANLLYHNYPGEDYDDIMSGMDAVIEQGYVDPEQLYVTGGSAGGIMSAWMIGKSDRFRAAAVIKPVMNWYSKTLNADNWFWYYHTRYPGTPWTNPDDYLKFSPISLVGNVNTPTLVMVGLDDLRTPPSQAKQLYHALKYRKIPTVLVELPGASHNIAKRPSQLVEKVGHILAWFEEHGIDAADNTEGAQTAP</sequence>
<evidence type="ECO:0000256" key="3">
    <source>
        <dbReference type="SAM" id="SignalP"/>
    </source>
</evidence>
<dbReference type="EC" id="3.4.19.1" evidence="5"/>
<keyword evidence="6" id="KW-1185">Reference proteome</keyword>
<evidence type="ECO:0000313" key="6">
    <source>
        <dbReference type="Proteomes" id="UP000029640"/>
    </source>
</evidence>
<organism evidence="5 6">
    <name type="scientific">Pseudohaliea rubra DSM 19751</name>
    <dbReference type="NCBI Taxonomy" id="1265313"/>
    <lineage>
        <taxon>Bacteria</taxon>
        <taxon>Pseudomonadati</taxon>
        <taxon>Pseudomonadota</taxon>
        <taxon>Gammaproteobacteria</taxon>
        <taxon>Cellvibrionales</taxon>
        <taxon>Halieaceae</taxon>
        <taxon>Pseudohaliea</taxon>
    </lineage>
</organism>
<dbReference type="EMBL" id="AUVB01000013">
    <property type="protein sequence ID" value="KGE04933.1"/>
    <property type="molecule type" value="Genomic_DNA"/>
</dbReference>
<dbReference type="InterPro" id="IPR011042">
    <property type="entry name" value="6-blade_b-propeller_TolB-like"/>
</dbReference>
<keyword evidence="2" id="KW-0720">Serine protease</keyword>
<keyword evidence="3" id="KW-0732">Signal</keyword>
<feature type="chain" id="PRO_5001919715" evidence="3">
    <location>
        <begin position="34"/>
        <end position="704"/>
    </location>
</feature>
<name>A0A095VV56_9GAMM</name>
<evidence type="ECO:0000256" key="1">
    <source>
        <dbReference type="ARBA" id="ARBA00022801"/>
    </source>
</evidence>
<dbReference type="Gene3D" id="2.120.10.30">
    <property type="entry name" value="TolB, C-terminal domain"/>
    <property type="match status" value="2"/>
</dbReference>
<dbReference type="InterPro" id="IPR001375">
    <property type="entry name" value="Peptidase_S9_cat"/>
</dbReference>
<dbReference type="PANTHER" id="PTHR42776:SF27">
    <property type="entry name" value="DIPEPTIDYL PEPTIDASE FAMILY MEMBER 6"/>
    <property type="match status" value="1"/>
</dbReference>
<dbReference type="PATRIC" id="fig|1265313.6.peg.402"/>
<proteinExistence type="predicted"/>
<dbReference type="Proteomes" id="UP000029640">
    <property type="component" value="Unassembled WGS sequence"/>
</dbReference>
<dbReference type="GO" id="GO:0006508">
    <property type="term" value="P:proteolysis"/>
    <property type="evidence" value="ECO:0007669"/>
    <property type="project" value="InterPro"/>
</dbReference>
<dbReference type="InterPro" id="IPR029058">
    <property type="entry name" value="AB_hydrolase_fold"/>
</dbReference>
<dbReference type="eggNOG" id="COG1506">
    <property type="taxonomic scope" value="Bacteria"/>
</dbReference>
<dbReference type="SUPFAM" id="SSF53474">
    <property type="entry name" value="alpha/beta-Hydrolases"/>
    <property type="match status" value="1"/>
</dbReference>
<dbReference type="SUPFAM" id="SSF82171">
    <property type="entry name" value="DPP6 N-terminal domain-like"/>
    <property type="match status" value="1"/>
</dbReference>
<dbReference type="OrthoDB" id="9801421at2"/>
<reference evidence="5 6" key="1">
    <citation type="journal article" date="2014" name="Genome Announc.">
        <title>Genome Sequence of Gammaproteobacterial Pseudohaliea rubra Type Strain DSM 19751, Isolated from Coastal Seawater of the Mediterranean Sea.</title>
        <authorList>
            <person name="Spring S."/>
            <person name="Fiebig A."/>
            <person name="Riedel T."/>
            <person name="Goker M."/>
            <person name="Klenk H.P."/>
        </authorList>
    </citation>
    <scope>NUCLEOTIDE SEQUENCE [LARGE SCALE GENOMIC DNA]</scope>
    <source>
        <strain evidence="5 6">DSM 19751</strain>
    </source>
</reference>
<evidence type="ECO:0000313" key="5">
    <source>
        <dbReference type="EMBL" id="KGE04933.1"/>
    </source>
</evidence>
<comment type="caution">
    <text evidence="5">The sequence shown here is derived from an EMBL/GenBank/DDBJ whole genome shotgun (WGS) entry which is preliminary data.</text>
</comment>
<dbReference type="GO" id="GO:0004252">
    <property type="term" value="F:serine-type endopeptidase activity"/>
    <property type="evidence" value="ECO:0007669"/>
    <property type="project" value="TreeGrafter"/>
</dbReference>
<dbReference type="STRING" id="1265313.HRUBRA_00406"/>
<dbReference type="Pfam" id="PF07676">
    <property type="entry name" value="PD40"/>
    <property type="match status" value="3"/>
</dbReference>
<dbReference type="AlphaFoldDB" id="A0A095VV56"/>
<dbReference type="InterPro" id="IPR011659">
    <property type="entry name" value="WD40"/>
</dbReference>
<dbReference type="PANTHER" id="PTHR42776">
    <property type="entry name" value="SERINE PEPTIDASE S9 FAMILY MEMBER"/>
    <property type="match status" value="1"/>
</dbReference>
<feature type="domain" description="Peptidase S9 prolyl oligopeptidase catalytic" evidence="4">
    <location>
        <begin position="483"/>
        <end position="689"/>
    </location>
</feature>
<evidence type="ECO:0000259" key="4">
    <source>
        <dbReference type="Pfam" id="PF00326"/>
    </source>
</evidence>
<feature type="signal peptide" evidence="3">
    <location>
        <begin position="1"/>
        <end position="33"/>
    </location>
</feature>
<dbReference type="HOGENOM" id="CLU_008615_2_1_6"/>
<dbReference type="eggNOG" id="COG0823">
    <property type="taxonomic scope" value="Bacteria"/>
</dbReference>
<dbReference type="RefSeq" id="WP_052094258.1">
    <property type="nucleotide sequence ID" value="NZ_KN234746.1"/>
</dbReference>
<evidence type="ECO:0000256" key="2">
    <source>
        <dbReference type="ARBA" id="ARBA00022825"/>
    </source>
</evidence>
<protein>
    <submittedName>
        <fullName evidence="5">Acylamino-acid-releasing enzyme</fullName>
        <ecNumber evidence="5">3.4.19.1</ecNumber>
    </submittedName>
</protein>
<dbReference type="GO" id="GO:0008242">
    <property type="term" value="F:omega peptidase activity"/>
    <property type="evidence" value="ECO:0007669"/>
    <property type="project" value="UniProtKB-EC"/>
</dbReference>
<dbReference type="Gene3D" id="3.40.50.1820">
    <property type="entry name" value="alpha/beta hydrolase"/>
    <property type="match status" value="1"/>
</dbReference>